<evidence type="ECO:0000256" key="1">
    <source>
        <dbReference type="ARBA" id="ARBA00009913"/>
    </source>
</evidence>
<gene>
    <name evidence="5" type="ORF">BACCAP_03987</name>
</gene>
<dbReference type="Pfam" id="PF00239">
    <property type="entry name" value="Resolvase"/>
    <property type="match status" value="1"/>
</dbReference>
<dbReference type="SUPFAM" id="SSF46689">
    <property type="entry name" value="Homeodomain-like"/>
    <property type="match status" value="1"/>
</dbReference>
<comment type="caution">
    <text evidence="5">The sequence shown here is derived from an EMBL/GenBank/DDBJ whole genome shotgun (WGS) entry which is preliminary data.</text>
</comment>
<sequence length="215" mass="24462">MKNGTENQKGIIVTDNAGTVHGYARCSTNETRQDIDRQVRELRAAGATVIWQEYEHGDAEAKEQQNMMWDTVYPGDTIVVTEPSRLSRSVQQFCQIVETIKSKRIRLQILGSITIDCRTTEPDPMTVAFLQLIAVFSELELSMIRARVRSGVANARAKGKQLGRPSITVERIPDSFFRYYAKYQCKEINVTELARLAQVSRPTVYRYLSAIRARK</sequence>
<dbReference type="PANTHER" id="PTHR30461">
    <property type="entry name" value="DNA-INVERTASE FROM LAMBDOID PROPHAGE"/>
    <property type="match status" value="1"/>
</dbReference>
<proteinExistence type="inferred from homology"/>
<dbReference type="InterPro" id="IPR036162">
    <property type="entry name" value="Resolvase-like_N_sf"/>
</dbReference>
<organism evidence="5 6">
    <name type="scientific">Pseudoflavonifractor capillosus ATCC 29799</name>
    <dbReference type="NCBI Taxonomy" id="411467"/>
    <lineage>
        <taxon>Bacteria</taxon>
        <taxon>Bacillati</taxon>
        <taxon>Bacillota</taxon>
        <taxon>Clostridia</taxon>
        <taxon>Eubacteriales</taxon>
        <taxon>Oscillospiraceae</taxon>
        <taxon>Pseudoflavonifractor</taxon>
    </lineage>
</organism>
<dbReference type="SMART" id="SM00857">
    <property type="entry name" value="Resolvase"/>
    <property type="match status" value="1"/>
</dbReference>
<dbReference type="InterPro" id="IPR006119">
    <property type="entry name" value="Resolv_N"/>
</dbReference>
<dbReference type="AlphaFoldDB" id="A6P0H6"/>
<dbReference type="InterPro" id="IPR050639">
    <property type="entry name" value="SSR_resolvase"/>
</dbReference>
<dbReference type="RefSeq" id="WP_006574469.1">
    <property type="nucleotide sequence ID" value="NZ_AAXG02000042.1"/>
</dbReference>
<keyword evidence="2" id="KW-0238">DNA-binding</keyword>
<reference evidence="5 6" key="2">
    <citation type="submission" date="2007-06" db="EMBL/GenBank/DDBJ databases">
        <title>Draft genome sequence of Pseudoflavonifractor capillosus ATCC 29799.</title>
        <authorList>
            <person name="Sudarsanam P."/>
            <person name="Ley R."/>
            <person name="Guruge J."/>
            <person name="Turnbaugh P.J."/>
            <person name="Mahowald M."/>
            <person name="Liep D."/>
            <person name="Gordon J."/>
        </authorList>
    </citation>
    <scope>NUCLEOTIDE SEQUENCE [LARGE SCALE GENOMIC DNA]</scope>
    <source>
        <strain evidence="5 6">ATCC 29799</strain>
    </source>
</reference>
<feature type="domain" description="Resolvase/invertase-type recombinase catalytic" evidence="4">
    <location>
        <begin position="19"/>
        <end position="159"/>
    </location>
</feature>
<protein>
    <submittedName>
        <fullName evidence="5">Resolvase, N-terminal domain protein</fullName>
    </submittedName>
</protein>
<reference evidence="5 6" key="1">
    <citation type="submission" date="2007-04" db="EMBL/GenBank/DDBJ databases">
        <authorList>
            <person name="Fulton L."/>
            <person name="Clifton S."/>
            <person name="Fulton B."/>
            <person name="Xu J."/>
            <person name="Minx P."/>
            <person name="Pepin K.H."/>
            <person name="Johnson M."/>
            <person name="Thiruvilangam P."/>
            <person name="Bhonagiri V."/>
            <person name="Nash W.E."/>
            <person name="Mardis E.R."/>
            <person name="Wilson R.K."/>
        </authorList>
    </citation>
    <scope>NUCLEOTIDE SEQUENCE [LARGE SCALE GENOMIC DNA]</scope>
    <source>
        <strain evidence="5 6">ATCC 29799</strain>
    </source>
</reference>
<dbReference type="eggNOG" id="COG1961">
    <property type="taxonomic scope" value="Bacteria"/>
</dbReference>
<dbReference type="PANTHER" id="PTHR30461:SF2">
    <property type="entry name" value="SERINE RECOMBINASE PINE-RELATED"/>
    <property type="match status" value="1"/>
</dbReference>
<dbReference type="GO" id="GO:0000150">
    <property type="term" value="F:DNA strand exchange activity"/>
    <property type="evidence" value="ECO:0007669"/>
    <property type="project" value="InterPro"/>
</dbReference>
<dbReference type="STRING" id="411467.BACCAP_03987"/>
<evidence type="ECO:0000259" key="4">
    <source>
        <dbReference type="PROSITE" id="PS51736"/>
    </source>
</evidence>
<accession>A6P0H6</accession>
<evidence type="ECO:0000256" key="3">
    <source>
        <dbReference type="ARBA" id="ARBA00023172"/>
    </source>
</evidence>
<dbReference type="EMBL" id="AAXG02000042">
    <property type="protein sequence ID" value="EDM98108.1"/>
    <property type="molecule type" value="Genomic_DNA"/>
</dbReference>
<dbReference type="InterPro" id="IPR009057">
    <property type="entry name" value="Homeodomain-like_sf"/>
</dbReference>
<dbReference type="SUPFAM" id="SSF53041">
    <property type="entry name" value="Resolvase-like"/>
    <property type="match status" value="1"/>
</dbReference>
<dbReference type="GO" id="GO:0003677">
    <property type="term" value="F:DNA binding"/>
    <property type="evidence" value="ECO:0007669"/>
    <property type="project" value="UniProtKB-KW"/>
</dbReference>
<dbReference type="CDD" id="cd03768">
    <property type="entry name" value="SR_ResInv"/>
    <property type="match status" value="1"/>
</dbReference>
<comment type="similarity">
    <text evidence="1">Belongs to the site-specific recombinase resolvase family.</text>
</comment>
<evidence type="ECO:0000256" key="2">
    <source>
        <dbReference type="ARBA" id="ARBA00023125"/>
    </source>
</evidence>
<keyword evidence="3" id="KW-0233">DNA recombination</keyword>
<evidence type="ECO:0000313" key="6">
    <source>
        <dbReference type="Proteomes" id="UP000003639"/>
    </source>
</evidence>
<keyword evidence="6" id="KW-1185">Reference proteome</keyword>
<dbReference type="PROSITE" id="PS51736">
    <property type="entry name" value="RECOMBINASES_3"/>
    <property type="match status" value="1"/>
</dbReference>
<evidence type="ECO:0000313" key="5">
    <source>
        <dbReference type="EMBL" id="EDM98108.1"/>
    </source>
</evidence>
<dbReference type="Proteomes" id="UP000003639">
    <property type="component" value="Unassembled WGS sequence"/>
</dbReference>
<dbReference type="Gene3D" id="3.40.50.1390">
    <property type="entry name" value="Resolvase, N-terminal catalytic domain"/>
    <property type="match status" value="1"/>
</dbReference>
<name>A6P0H6_9FIRM</name>